<proteinExistence type="predicted"/>
<protein>
    <submittedName>
        <fullName evidence="1">Shikimate kinase</fullName>
    </submittedName>
</protein>
<organism evidence="1 2">
    <name type="scientific">Legionella lytica</name>
    <dbReference type="NCBI Taxonomy" id="96232"/>
    <lineage>
        <taxon>Bacteria</taxon>
        <taxon>Pseudomonadati</taxon>
        <taxon>Pseudomonadota</taxon>
        <taxon>Gammaproteobacteria</taxon>
        <taxon>Legionellales</taxon>
        <taxon>Legionellaceae</taxon>
        <taxon>Legionella</taxon>
    </lineage>
</organism>
<sequence length="63" mass="6796">MNSSTRIFIVGHPGAGKALLARTIAENLSGNYIDADLGLEYFFGLSVNEVLGEQGAKNFLCKY</sequence>
<comment type="caution">
    <text evidence="1">The sequence shown here is derived from an EMBL/GenBank/DDBJ whole genome shotgun (WGS) entry which is preliminary data.</text>
</comment>
<keyword evidence="1" id="KW-0808">Transferase</keyword>
<dbReference type="SUPFAM" id="SSF52540">
    <property type="entry name" value="P-loop containing nucleoside triphosphate hydrolases"/>
    <property type="match status" value="1"/>
</dbReference>
<dbReference type="Pfam" id="PF01202">
    <property type="entry name" value="SKI"/>
    <property type="match status" value="1"/>
</dbReference>
<dbReference type="InterPro" id="IPR027417">
    <property type="entry name" value="P-loop_NTPase"/>
</dbReference>
<reference evidence="1 2" key="1">
    <citation type="submission" date="2024-08" db="EMBL/GenBank/DDBJ databases">
        <title>Draft Genome Sequence of Legionella lytica strain DSB2004, Isolated From a Fire Sprinkler System.</title>
        <authorList>
            <person name="Everhart A.D."/>
            <person name="Kidane D.T."/>
            <person name="Farone A.L."/>
            <person name="Farone M.B."/>
        </authorList>
    </citation>
    <scope>NUCLEOTIDE SEQUENCE [LARGE SCALE GENOMIC DNA]</scope>
    <source>
        <strain evidence="1 2">DSB2004</strain>
    </source>
</reference>
<dbReference type="EMBL" id="JBGORX010000001">
    <property type="protein sequence ID" value="MFJ1268389.1"/>
    <property type="molecule type" value="Genomic_DNA"/>
</dbReference>
<accession>A0ABW8D6R3</accession>
<name>A0ABW8D6R3_9GAMM</name>
<dbReference type="RefSeq" id="WP_400187191.1">
    <property type="nucleotide sequence ID" value="NZ_JBGORX010000001.1"/>
</dbReference>
<dbReference type="Gene3D" id="3.40.50.300">
    <property type="entry name" value="P-loop containing nucleotide triphosphate hydrolases"/>
    <property type="match status" value="1"/>
</dbReference>
<dbReference type="Proteomes" id="UP001615550">
    <property type="component" value="Unassembled WGS sequence"/>
</dbReference>
<dbReference type="GO" id="GO:0016301">
    <property type="term" value="F:kinase activity"/>
    <property type="evidence" value="ECO:0007669"/>
    <property type="project" value="UniProtKB-KW"/>
</dbReference>
<evidence type="ECO:0000313" key="2">
    <source>
        <dbReference type="Proteomes" id="UP001615550"/>
    </source>
</evidence>
<keyword evidence="2" id="KW-1185">Reference proteome</keyword>
<keyword evidence="1" id="KW-0418">Kinase</keyword>
<gene>
    <name evidence="1" type="ORF">ACD661_07455</name>
</gene>
<evidence type="ECO:0000313" key="1">
    <source>
        <dbReference type="EMBL" id="MFJ1268389.1"/>
    </source>
</evidence>
<dbReference type="InterPro" id="IPR031322">
    <property type="entry name" value="Shikimate/glucono_kinase"/>
</dbReference>